<reference evidence="2" key="1">
    <citation type="journal article" date="2022" name="bioRxiv">
        <title>Sequencing and chromosome-scale assembly of the giantPleurodeles waltlgenome.</title>
        <authorList>
            <person name="Brown T."/>
            <person name="Elewa A."/>
            <person name="Iarovenko S."/>
            <person name="Subramanian E."/>
            <person name="Araus A.J."/>
            <person name="Petzold A."/>
            <person name="Susuki M."/>
            <person name="Suzuki K.-i.T."/>
            <person name="Hayashi T."/>
            <person name="Toyoda A."/>
            <person name="Oliveira C."/>
            <person name="Osipova E."/>
            <person name="Leigh N.D."/>
            <person name="Simon A."/>
            <person name="Yun M.H."/>
        </authorList>
    </citation>
    <scope>NUCLEOTIDE SEQUENCE</scope>
    <source>
        <strain evidence="2">20211129_DDA</strain>
        <tissue evidence="2">Liver</tissue>
    </source>
</reference>
<comment type="caution">
    <text evidence="2">The sequence shown here is derived from an EMBL/GenBank/DDBJ whole genome shotgun (WGS) entry which is preliminary data.</text>
</comment>
<keyword evidence="3" id="KW-1185">Reference proteome</keyword>
<gene>
    <name evidence="2" type="ORF">NDU88_004391</name>
</gene>
<evidence type="ECO:0000256" key="1">
    <source>
        <dbReference type="SAM" id="MobiDB-lite"/>
    </source>
</evidence>
<evidence type="ECO:0000313" key="3">
    <source>
        <dbReference type="Proteomes" id="UP001066276"/>
    </source>
</evidence>
<name>A0AAV7UGZ4_PLEWA</name>
<sequence>MPHLDERSEELCRTLSASGRLHRRLGLGERRTAGPEVRPHDWTGPLVLALAAAGAPEKTLRGPAGLRLYPGLRTGEDPGLPCP</sequence>
<organism evidence="2 3">
    <name type="scientific">Pleurodeles waltl</name>
    <name type="common">Iberian ribbed newt</name>
    <dbReference type="NCBI Taxonomy" id="8319"/>
    <lineage>
        <taxon>Eukaryota</taxon>
        <taxon>Metazoa</taxon>
        <taxon>Chordata</taxon>
        <taxon>Craniata</taxon>
        <taxon>Vertebrata</taxon>
        <taxon>Euteleostomi</taxon>
        <taxon>Amphibia</taxon>
        <taxon>Batrachia</taxon>
        <taxon>Caudata</taxon>
        <taxon>Salamandroidea</taxon>
        <taxon>Salamandridae</taxon>
        <taxon>Pleurodelinae</taxon>
        <taxon>Pleurodeles</taxon>
    </lineage>
</organism>
<evidence type="ECO:0000313" key="2">
    <source>
        <dbReference type="EMBL" id="KAJ1187616.1"/>
    </source>
</evidence>
<feature type="region of interest" description="Disordered" evidence="1">
    <location>
        <begin position="60"/>
        <end position="83"/>
    </location>
</feature>
<dbReference type="Proteomes" id="UP001066276">
    <property type="component" value="Chromosome 3_1"/>
</dbReference>
<dbReference type="EMBL" id="JANPWB010000005">
    <property type="protein sequence ID" value="KAJ1187616.1"/>
    <property type="molecule type" value="Genomic_DNA"/>
</dbReference>
<protein>
    <submittedName>
        <fullName evidence="2">Uncharacterized protein</fullName>
    </submittedName>
</protein>
<dbReference type="AlphaFoldDB" id="A0AAV7UGZ4"/>
<proteinExistence type="predicted"/>
<accession>A0AAV7UGZ4</accession>